<keyword evidence="3" id="KW-0804">Transcription</keyword>
<feature type="domain" description="HTH marR-type" evidence="5">
    <location>
        <begin position="1"/>
        <end position="135"/>
    </location>
</feature>
<evidence type="ECO:0000256" key="3">
    <source>
        <dbReference type="ARBA" id="ARBA00023163"/>
    </source>
</evidence>
<dbReference type="EMBL" id="QXGI01000002">
    <property type="protein sequence ID" value="RSX49261.1"/>
    <property type="molecule type" value="Genomic_DNA"/>
</dbReference>
<dbReference type="Proteomes" id="UP000288052">
    <property type="component" value="Unassembled WGS sequence"/>
</dbReference>
<dbReference type="PANTHER" id="PTHR42756">
    <property type="entry name" value="TRANSCRIPTIONAL REGULATOR, MARR"/>
    <property type="match status" value="1"/>
</dbReference>
<feature type="region of interest" description="Disordered" evidence="4">
    <location>
        <begin position="173"/>
        <end position="203"/>
    </location>
</feature>
<dbReference type="GO" id="GO:0003700">
    <property type="term" value="F:DNA-binding transcription factor activity"/>
    <property type="evidence" value="ECO:0007669"/>
    <property type="project" value="InterPro"/>
</dbReference>
<evidence type="ECO:0000313" key="7">
    <source>
        <dbReference type="Proteomes" id="UP000288052"/>
    </source>
</evidence>
<gene>
    <name evidence="6" type="ORF">D2E22_0681</name>
</gene>
<dbReference type="PRINTS" id="PR00598">
    <property type="entry name" value="HTHMARR"/>
</dbReference>
<keyword evidence="2" id="KW-0238">DNA-binding</keyword>
<keyword evidence="1" id="KW-0805">Transcription regulation</keyword>
<keyword evidence="7" id="KW-1185">Reference proteome</keyword>
<accession>A0A430F8V5</accession>
<evidence type="ECO:0000313" key="6">
    <source>
        <dbReference type="EMBL" id="RSX49261.1"/>
    </source>
</evidence>
<dbReference type="SUPFAM" id="SSF46785">
    <property type="entry name" value="Winged helix' DNA-binding domain"/>
    <property type="match status" value="1"/>
</dbReference>
<sequence length="203" mass="22559">MVDYTLEAVHEVMFAMWASRSRATRAFERGTQGEMFVLRELAFQGPRTPTQLADAMGATSGRISSILSRLSGKGWIVRTGDPADRRSVVVELSGDGRRAFKDHGDELVARLEWVFSQMGERRTRDFVGLLGEFMTYLSICDPEGGPPTAEQVREAVERNRRLHERMVEMVRDGGRGCALGNPPRPRFASEATSDAGREGPAVR</sequence>
<evidence type="ECO:0000256" key="1">
    <source>
        <dbReference type="ARBA" id="ARBA00023015"/>
    </source>
</evidence>
<dbReference type="AlphaFoldDB" id="A0A430F8V5"/>
<dbReference type="PROSITE" id="PS50995">
    <property type="entry name" value="HTH_MARR_2"/>
    <property type="match status" value="1"/>
</dbReference>
<proteinExistence type="predicted"/>
<name>A0A430F8V5_9BIFI</name>
<evidence type="ECO:0000256" key="4">
    <source>
        <dbReference type="SAM" id="MobiDB-lite"/>
    </source>
</evidence>
<dbReference type="InterPro" id="IPR000835">
    <property type="entry name" value="HTH_MarR-typ"/>
</dbReference>
<dbReference type="Pfam" id="PF01047">
    <property type="entry name" value="MarR"/>
    <property type="match status" value="1"/>
</dbReference>
<dbReference type="Gene3D" id="1.10.10.10">
    <property type="entry name" value="Winged helix-like DNA-binding domain superfamily/Winged helix DNA-binding domain"/>
    <property type="match status" value="1"/>
</dbReference>
<evidence type="ECO:0000256" key="2">
    <source>
        <dbReference type="ARBA" id="ARBA00023125"/>
    </source>
</evidence>
<protein>
    <submittedName>
        <fullName evidence="6">MarR-type transcriptional regulator</fullName>
    </submittedName>
</protein>
<organism evidence="6 7">
    <name type="scientific">Bifidobacterium castoris</name>
    <dbReference type="NCBI Taxonomy" id="2306972"/>
    <lineage>
        <taxon>Bacteria</taxon>
        <taxon>Bacillati</taxon>
        <taxon>Actinomycetota</taxon>
        <taxon>Actinomycetes</taxon>
        <taxon>Bifidobacteriales</taxon>
        <taxon>Bifidobacteriaceae</taxon>
        <taxon>Bifidobacterium</taxon>
    </lineage>
</organism>
<dbReference type="InterPro" id="IPR036388">
    <property type="entry name" value="WH-like_DNA-bd_sf"/>
</dbReference>
<comment type="caution">
    <text evidence="6">The sequence shown here is derived from an EMBL/GenBank/DDBJ whole genome shotgun (WGS) entry which is preliminary data.</text>
</comment>
<dbReference type="PANTHER" id="PTHR42756:SF1">
    <property type="entry name" value="TRANSCRIPTIONAL REPRESSOR OF EMRAB OPERON"/>
    <property type="match status" value="1"/>
</dbReference>
<dbReference type="InterPro" id="IPR036390">
    <property type="entry name" value="WH_DNA-bd_sf"/>
</dbReference>
<dbReference type="GO" id="GO:0003677">
    <property type="term" value="F:DNA binding"/>
    <property type="evidence" value="ECO:0007669"/>
    <property type="project" value="UniProtKB-KW"/>
</dbReference>
<evidence type="ECO:0000259" key="5">
    <source>
        <dbReference type="PROSITE" id="PS50995"/>
    </source>
</evidence>
<reference evidence="6 7" key="1">
    <citation type="submission" date="2018-09" db="EMBL/GenBank/DDBJ databases">
        <title>Characterization of the phylogenetic diversity of five novel species belonging to the genus Bifidobacterium.</title>
        <authorList>
            <person name="Lugli G.A."/>
            <person name="Duranti S."/>
            <person name="Milani C."/>
        </authorList>
    </citation>
    <scope>NUCLEOTIDE SEQUENCE [LARGE SCALE GENOMIC DNA]</scope>
    <source>
        <strain evidence="6 7">2020B</strain>
    </source>
</reference>
<dbReference type="SMART" id="SM00347">
    <property type="entry name" value="HTH_MARR"/>
    <property type="match status" value="1"/>
</dbReference>